<protein>
    <recommendedName>
        <fullName evidence="3">DUF3800 domain-containing protein</fullName>
    </recommendedName>
</protein>
<proteinExistence type="predicted"/>
<dbReference type="EMBL" id="CP029287">
    <property type="protein sequence ID" value="AWR98372.1"/>
    <property type="molecule type" value="Genomic_DNA"/>
</dbReference>
<accession>A0A2U9IQS0</accession>
<dbReference type="OrthoDB" id="40409at2157"/>
<dbReference type="GeneID" id="36833695"/>
<reference evidence="2" key="3">
    <citation type="submission" date="2020-03" db="EMBL/GenBank/DDBJ databases">
        <title>Sequencing and Assembly of Multiple Reported Metal-Biooxidizing Members of the Extremely Thermoacidophilic Archaeal Family Sulfolobaceae.</title>
        <authorList>
            <person name="Counts J.A."/>
            <person name="Kelly R.M."/>
        </authorList>
    </citation>
    <scope>NUCLEOTIDE SEQUENCE [LARGE SCALE GENOMIC DNA]</scope>
    <source>
        <strain evidence="2">HO1-1</strain>
    </source>
</reference>
<evidence type="ECO:0000313" key="2">
    <source>
        <dbReference type="Proteomes" id="UP000247586"/>
    </source>
</evidence>
<gene>
    <name evidence="1" type="ORF">DFR87_00095</name>
</gene>
<keyword evidence="2" id="KW-1185">Reference proteome</keyword>
<name>A0A2U9IQS0_9CREN</name>
<dbReference type="RefSeq" id="WP_054837465.1">
    <property type="nucleotide sequence ID" value="NZ_BBBA01000064.1"/>
</dbReference>
<evidence type="ECO:0008006" key="3">
    <source>
        <dbReference type="Google" id="ProtNLM"/>
    </source>
</evidence>
<evidence type="ECO:0000313" key="1">
    <source>
        <dbReference type="EMBL" id="AWR98372.1"/>
    </source>
</evidence>
<dbReference type="AlphaFoldDB" id="A0A2U9IQS0"/>
<organism evidence="1 2">
    <name type="scientific">Metallosphaera hakonensis JCM 8857 = DSM 7519</name>
    <dbReference type="NCBI Taxonomy" id="1293036"/>
    <lineage>
        <taxon>Archaea</taxon>
        <taxon>Thermoproteota</taxon>
        <taxon>Thermoprotei</taxon>
        <taxon>Sulfolobales</taxon>
        <taxon>Sulfolobaceae</taxon>
        <taxon>Metallosphaera</taxon>
    </lineage>
</organism>
<reference evidence="2" key="2">
    <citation type="submission" date="2020-03" db="EMBL/GenBank/DDBJ databases">
        <title>Complete Genome Sequences of Extremely Thermoacidophilic, Metal-Mobilizing Type-Strain Members of the Archaeal Family Sulfolobaceae: Acidianus brierleyi DSM-1651T, Acidianus sulfidivorans DSM-18786T, Metallosphaera hakonensis DSM-7519T, and Metallosphaera prunae DSM-10039T.</title>
        <authorList>
            <person name="Counts J.A."/>
            <person name="Kelly R.M."/>
        </authorList>
    </citation>
    <scope>NUCLEOTIDE SEQUENCE [LARGE SCALE GENOMIC DNA]</scope>
    <source>
        <strain evidence="2">HO1-1</strain>
    </source>
</reference>
<reference evidence="1 2" key="1">
    <citation type="submission" date="2018-05" db="EMBL/GenBank/DDBJ databases">
        <title>Complete Genome Sequences of Extremely Thermoacidophilic, Metal-Mobilizing Type-Strain Members of the Archaeal Family Sulfolobaceae: Acidianus brierleyi DSM-1651T, Acidianus sulfidivorans DSM-18786T, Metallosphaera hakonensis DSM-7519T, and Metallosphaera prunae DSM-10039T.</title>
        <authorList>
            <person name="Counts J.A."/>
            <person name="Kelly R.M."/>
        </authorList>
    </citation>
    <scope>NUCLEOTIDE SEQUENCE [LARGE SCALE GENOMIC DNA]</scope>
    <source>
        <strain evidence="1 2">HO1-1</strain>
    </source>
</reference>
<sequence>MGTKPDFYISIDEAGNPNDGKPFVISAVLIEDLDSFLKAYDISLMEAKMLMERSIKYFKWSEDSPKPFKLGKNVKGIFVDKVLSSLRGISIIVDNKGEKMSEYSTFLYGKIPGLKLREYVRGRKIFMYYDRSPILRGADRELIRINFPKWTLATIVGIDFTGHDRSKLIHPADYVSGIVREFITKDEFKREYRQFLQTY</sequence>
<dbReference type="Proteomes" id="UP000247586">
    <property type="component" value="Chromosome"/>
</dbReference>
<dbReference type="KEGG" id="mhk:DFR87_00095"/>